<gene>
    <name evidence="3" type="ORF">LtaPh_3307000</name>
</gene>
<dbReference type="SUPFAM" id="SSF47473">
    <property type="entry name" value="EF-hand"/>
    <property type="match status" value="1"/>
</dbReference>
<feature type="compositionally biased region" description="Polar residues" evidence="1">
    <location>
        <begin position="1"/>
        <end position="22"/>
    </location>
</feature>
<dbReference type="EMBL" id="BLBS01000050">
    <property type="protein sequence ID" value="GET91803.1"/>
    <property type="molecule type" value="Genomic_DNA"/>
</dbReference>
<name>A0A640KQC3_LEITA</name>
<feature type="region of interest" description="Disordered" evidence="1">
    <location>
        <begin position="1"/>
        <end position="39"/>
    </location>
</feature>
<dbReference type="OrthoDB" id="10260307at2759"/>
<comment type="caution">
    <text evidence="3">The sequence shown here is derived from an EMBL/GenBank/DDBJ whole genome shotgun (WGS) entry which is preliminary data.</text>
</comment>
<dbReference type="GO" id="GO:0005509">
    <property type="term" value="F:calcium ion binding"/>
    <property type="evidence" value="ECO:0007669"/>
    <property type="project" value="InterPro"/>
</dbReference>
<dbReference type="InterPro" id="IPR002048">
    <property type="entry name" value="EF_hand_dom"/>
</dbReference>
<protein>
    <recommendedName>
        <fullName evidence="2">EF-hand domain-containing protein</fullName>
    </recommendedName>
</protein>
<evidence type="ECO:0000256" key="1">
    <source>
        <dbReference type="SAM" id="MobiDB-lite"/>
    </source>
</evidence>
<evidence type="ECO:0000313" key="3">
    <source>
        <dbReference type="EMBL" id="GET91803.1"/>
    </source>
</evidence>
<keyword evidence="4" id="KW-1185">Reference proteome</keyword>
<proteinExistence type="predicted"/>
<dbReference type="InterPro" id="IPR011992">
    <property type="entry name" value="EF-hand-dom_pair"/>
</dbReference>
<evidence type="ECO:0000259" key="2">
    <source>
        <dbReference type="PROSITE" id="PS50222"/>
    </source>
</evidence>
<dbReference type="PROSITE" id="PS50222">
    <property type="entry name" value="EF_HAND_2"/>
    <property type="match status" value="1"/>
</dbReference>
<sequence length="279" mass="30439">MPVSRKPQNSVKGAQGRRSTTGRPLRKEKRNDFTASEAAATALPEPIAYLAGKQRSANRRAKCQMQFKELAHVICSMNSSAVPSAEAAGSSSRSVPTALPSSPSDLPTERLFPTLQIGYLARALGLNVSNQQVASIVELVEDDGPSTGFVDRRKLEYVLVDAMMTGSLGGPTLHALATANSTATTPAGDDNPVRLSAKRLLNFAPSMCVREEEVTLLRAFEALDKEKKGYLEEVELRAAMMEGDECLSTEEMDDMWMAMCDPETNRVYYRDFAEILAKE</sequence>
<evidence type="ECO:0000313" key="4">
    <source>
        <dbReference type="Proteomes" id="UP000419144"/>
    </source>
</evidence>
<feature type="region of interest" description="Disordered" evidence="1">
    <location>
        <begin position="86"/>
        <end position="105"/>
    </location>
</feature>
<dbReference type="PANTHER" id="PTHR46763">
    <property type="entry name" value="DYNEIN REGULATORY COMPLEX PROTEIN 8"/>
    <property type="match status" value="1"/>
</dbReference>
<dbReference type="PANTHER" id="PTHR46763:SF1">
    <property type="entry name" value="DYNEIN REGULATORY COMPLEX PROTEIN 8"/>
    <property type="match status" value="1"/>
</dbReference>
<organism evidence="3 4">
    <name type="scientific">Leishmania tarentolae</name>
    <name type="common">Sauroleishmania tarentolae</name>
    <dbReference type="NCBI Taxonomy" id="5689"/>
    <lineage>
        <taxon>Eukaryota</taxon>
        <taxon>Discoba</taxon>
        <taxon>Euglenozoa</taxon>
        <taxon>Kinetoplastea</taxon>
        <taxon>Metakinetoplastina</taxon>
        <taxon>Trypanosomatida</taxon>
        <taxon>Trypanosomatidae</taxon>
        <taxon>Leishmaniinae</taxon>
        <taxon>Leishmania</taxon>
        <taxon>lizard Leishmania</taxon>
    </lineage>
</organism>
<accession>A0A640KQC3</accession>
<reference evidence="3" key="1">
    <citation type="submission" date="2019-11" db="EMBL/GenBank/DDBJ databases">
        <title>Leishmania tarentolae CDS.</title>
        <authorList>
            <person name="Goto Y."/>
            <person name="Yamagishi J."/>
        </authorList>
    </citation>
    <scope>NUCLEOTIDE SEQUENCE [LARGE SCALE GENOMIC DNA]</scope>
    <source>
        <strain evidence="3">Parrot Tar II</strain>
    </source>
</reference>
<dbReference type="AlphaFoldDB" id="A0A640KQC3"/>
<feature type="compositionally biased region" description="Polar residues" evidence="1">
    <location>
        <begin position="89"/>
        <end position="105"/>
    </location>
</feature>
<dbReference type="VEuPathDB" id="TriTrypDB:LtaPh_3307000"/>
<dbReference type="Gene3D" id="1.10.238.10">
    <property type="entry name" value="EF-hand"/>
    <property type="match status" value="1"/>
</dbReference>
<feature type="domain" description="EF-hand" evidence="2">
    <location>
        <begin position="211"/>
        <end position="246"/>
    </location>
</feature>
<dbReference type="Proteomes" id="UP000419144">
    <property type="component" value="Unassembled WGS sequence"/>
</dbReference>